<feature type="domain" description="GHMP kinase N-terminal" evidence="4">
    <location>
        <begin position="106"/>
        <end position="189"/>
    </location>
</feature>
<dbReference type="PIRSF" id="PIRSF036406">
    <property type="entry name" value="Hept_kin"/>
    <property type="match status" value="1"/>
</dbReference>
<reference evidence="6 7" key="1">
    <citation type="journal article" date="2012" name="J. Bacteriol.">
        <title>Complete genome sequence of the broad-host-range strain Sinorhizobium fredii USDA257.</title>
        <authorList>
            <person name="Schuldes J."/>
            <person name="Rodriguez Orbegoso M."/>
            <person name="Schmeisser C."/>
            <person name="Krishnan H.B."/>
            <person name="Daniel R."/>
            <person name="Streit W.R."/>
        </authorList>
    </citation>
    <scope>NUCLEOTIDE SEQUENCE [LARGE SCALE GENOMIC DNA]</scope>
    <source>
        <strain evidence="6 7">USDA 257</strain>
    </source>
</reference>
<keyword evidence="2 6" id="KW-0808">Transferase</keyword>
<dbReference type="Pfam" id="PF00288">
    <property type="entry name" value="GHMP_kinases_N"/>
    <property type="match status" value="1"/>
</dbReference>
<evidence type="ECO:0000259" key="5">
    <source>
        <dbReference type="Pfam" id="PF08544"/>
    </source>
</evidence>
<sequence>MEQLVDAPAIHDRLSGLAHPTIIDRAAQRLPSLVLTRTPLRVSFAGGGTDLPDFYNLDYGAVFSAAVDKYIYVTVKRHSEIFNEPIRLNYSQTEQVNTIGEIKNNIARECLRLLEIEPPIYISTVGDMPASTGMGGSSSFTVGLLNALHAFRGERVTPGQLAEEACHIEMDILKEPIGKQDQYAAAFGGMNLFRFQPGGAVTVQPQRVRNGAVEHLFANLMMFWTSHQRPASSVLVEQKAKTSGNLDTLRQMRDYAFMLQEIFSEPVVDIERFGAALHSGWEMKRSLASRVSNDEINRNYDLAKQAGAEGGKLCGAGGGGFLMFAVKPERQESVRRALSHLTYVPIGYEVHGSRLLHPAQV</sequence>
<dbReference type="Gene3D" id="3.30.230.120">
    <property type="match status" value="1"/>
</dbReference>
<evidence type="ECO:0000256" key="2">
    <source>
        <dbReference type="ARBA" id="ARBA00022777"/>
    </source>
</evidence>
<dbReference type="PRINTS" id="PR00960">
    <property type="entry name" value="LMBPPROTEIN"/>
</dbReference>
<dbReference type="STRING" id="1185652.USDA257_c10760"/>
<dbReference type="SUPFAM" id="SSF55060">
    <property type="entry name" value="GHMP Kinase, C-terminal domain"/>
    <property type="match status" value="1"/>
</dbReference>
<proteinExistence type="predicted"/>
<evidence type="ECO:0000256" key="3">
    <source>
        <dbReference type="ARBA" id="ARBA00022840"/>
    </source>
</evidence>
<gene>
    <name evidence="6" type="ORF">USDA257_c10760</name>
</gene>
<dbReference type="HOGENOM" id="CLU_048558_1_0_5"/>
<dbReference type="InterPro" id="IPR006204">
    <property type="entry name" value="GHMP_kinase_N_dom"/>
</dbReference>
<accession>I3X1B1</accession>
<keyword evidence="2 6" id="KW-0418">Kinase</keyword>
<dbReference type="RefSeq" id="WP_014761851.1">
    <property type="nucleotide sequence ID" value="NC_018000.1"/>
</dbReference>
<dbReference type="GO" id="GO:0005524">
    <property type="term" value="F:ATP binding"/>
    <property type="evidence" value="ECO:0007669"/>
    <property type="project" value="UniProtKB-KW"/>
</dbReference>
<dbReference type="Proteomes" id="UP000006180">
    <property type="component" value="Chromosome"/>
</dbReference>
<dbReference type="GO" id="GO:0006012">
    <property type="term" value="P:galactose metabolic process"/>
    <property type="evidence" value="ECO:0007669"/>
    <property type="project" value="TreeGrafter"/>
</dbReference>
<organism evidence="6 7">
    <name type="scientific">Sinorhizobium fredii (strain USDA 257)</name>
    <dbReference type="NCBI Taxonomy" id="1185652"/>
    <lineage>
        <taxon>Bacteria</taxon>
        <taxon>Pseudomonadati</taxon>
        <taxon>Pseudomonadota</taxon>
        <taxon>Alphaproteobacteria</taxon>
        <taxon>Hyphomicrobiales</taxon>
        <taxon>Rhizobiaceae</taxon>
        <taxon>Sinorhizobium/Ensifer group</taxon>
        <taxon>Sinorhizobium</taxon>
    </lineage>
</organism>
<evidence type="ECO:0000259" key="4">
    <source>
        <dbReference type="Pfam" id="PF00288"/>
    </source>
</evidence>
<keyword evidence="3" id="KW-0067">ATP-binding</keyword>
<dbReference type="KEGG" id="sfd:USDA257_c10760"/>
<dbReference type="Pfam" id="PF08544">
    <property type="entry name" value="GHMP_kinases_C"/>
    <property type="match status" value="1"/>
</dbReference>
<dbReference type="GO" id="GO:0004335">
    <property type="term" value="F:galactokinase activity"/>
    <property type="evidence" value="ECO:0007669"/>
    <property type="project" value="TreeGrafter"/>
</dbReference>
<keyword evidence="1" id="KW-0547">Nucleotide-binding</keyword>
<dbReference type="AlphaFoldDB" id="I3X1B1"/>
<evidence type="ECO:0000256" key="1">
    <source>
        <dbReference type="ARBA" id="ARBA00022741"/>
    </source>
</evidence>
<evidence type="ECO:0000313" key="6">
    <source>
        <dbReference type="EMBL" id="AFL49667.1"/>
    </source>
</evidence>
<dbReference type="InterPro" id="IPR036554">
    <property type="entry name" value="GHMP_kinase_C_sf"/>
</dbReference>
<name>I3X1B1_SINF2</name>
<dbReference type="InterPro" id="IPR020568">
    <property type="entry name" value="Ribosomal_Su5_D2-typ_SF"/>
</dbReference>
<dbReference type="InterPro" id="IPR001174">
    <property type="entry name" value="HddA/FKP"/>
</dbReference>
<dbReference type="InterPro" id="IPR013750">
    <property type="entry name" value="GHMP_kinase_C_dom"/>
</dbReference>
<dbReference type="PATRIC" id="fig|1185652.3.peg.1117"/>
<dbReference type="InterPro" id="IPR014606">
    <property type="entry name" value="Heptose_7-P_kinase"/>
</dbReference>
<dbReference type="PANTHER" id="PTHR10457:SF29">
    <property type="entry name" value="LMBP PROTEIN"/>
    <property type="match status" value="1"/>
</dbReference>
<dbReference type="SUPFAM" id="SSF54211">
    <property type="entry name" value="Ribosomal protein S5 domain 2-like"/>
    <property type="match status" value="1"/>
</dbReference>
<dbReference type="GO" id="GO:0005829">
    <property type="term" value="C:cytosol"/>
    <property type="evidence" value="ECO:0007669"/>
    <property type="project" value="TreeGrafter"/>
</dbReference>
<dbReference type="PANTHER" id="PTHR10457">
    <property type="entry name" value="MEVALONATE KINASE/GALACTOKINASE"/>
    <property type="match status" value="1"/>
</dbReference>
<protein>
    <submittedName>
        <fullName evidence="6">GHMP kinase</fullName>
    </submittedName>
</protein>
<dbReference type="eggNOG" id="COG2605">
    <property type="taxonomic scope" value="Bacteria"/>
</dbReference>
<dbReference type="EMBL" id="CP003563">
    <property type="protein sequence ID" value="AFL49667.1"/>
    <property type="molecule type" value="Genomic_DNA"/>
</dbReference>
<feature type="domain" description="GHMP kinase C-terminal" evidence="5">
    <location>
        <begin position="269"/>
        <end position="339"/>
    </location>
</feature>
<evidence type="ECO:0000313" key="7">
    <source>
        <dbReference type="Proteomes" id="UP000006180"/>
    </source>
</evidence>